<keyword evidence="3 7" id="KW-0479">Metal-binding</keyword>
<dbReference type="Gene3D" id="1.10.630.10">
    <property type="entry name" value="Cytochrome P450"/>
    <property type="match status" value="1"/>
</dbReference>
<evidence type="ECO:0000256" key="8">
    <source>
        <dbReference type="RuleBase" id="RU000461"/>
    </source>
</evidence>
<evidence type="ECO:0000256" key="3">
    <source>
        <dbReference type="ARBA" id="ARBA00022723"/>
    </source>
</evidence>
<evidence type="ECO:0000256" key="2">
    <source>
        <dbReference type="ARBA" id="ARBA00010617"/>
    </source>
</evidence>
<dbReference type="GO" id="GO:0016705">
    <property type="term" value="F:oxidoreductase activity, acting on paired donors, with incorporation or reduction of molecular oxygen"/>
    <property type="evidence" value="ECO:0007669"/>
    <property type="project" value="InterPro"/>
</dbReference>
<dbReference type="InterPro" id="IPR001128">
    <property type="entry name" value="Cyt_P450"/>
</dbReference>
<dbReference type="GO" id="GO:0004497">
    <property type="term" value="F:monooxygenase activity"/>
    <property type="evidence" value="ECO:0007669"/>
    <property type="project" value="UniProtKB-KW"/>
</dbReference>
<dbReference type="PANTHER" id="PTHR46206">
    <property type="entry name" value="CYTOCHROME P450"/>
    <property type="match status" value="1"/>
</dbReference>
<dbReference type="InterPro" id="IPR017972">
    <property type="entry name" value="Cyt_P450_CS"/>
</dbReference>
<reference evidence="9" key="1">
    <citation type="journal article" date="2012" name="PLoS Genet.">
        <title>Comparative analysis of the genomes of two field isolates of the rice blast fungus Magnaporthe oryzae.</title>
        <authorList>
            <person name="Xue M."/>
            <person name="Yang J."/>
            <person name="Li Z."/>
            <person name="Hu S."/>
            <person name="Yao N."/>
            <person name="Dean R.A."/>
            <person name="Zhao W."/>
            <person name="Shen M."/>
            <person name="Zhang H."/>
            <person name="Li C."/>
            <person name="Liu L."/>
            <person name="Cao L."/>
            <person name="Xu X."/>
            <person name="Xing Y."/>
            <person name="Hsiang T."/>
            <person name="Zhang Z."/>
            <person name="Xu J.R."/>
            <person name="Peng Y.L."/>
        </authorList>
    </citation>
    <scope>NUCLEOTIDE SEQUENCE</scope>
    <source>
        <strain evidence="9">Y34</strain>
    </source>
</reference>
<evidence type="ECO:0000256" key="1">
    <source>
        <dbReference type="ARBA" id="ARBA00001971"/>
    </source>
</evidence>
<dbReference type="PROSITE" id="PS00086">
    <property type="entry name" value="CYTOCHROME_P450"/>
    <property type="match status" value="1"/>
</dbReference>
<dbReference type="InterPro" id="IPR002403">
    <property type="entry name" value="Cyt_P450_E_grp-IV"/>
</dbReference>
<keyword evidence="5 7" id="KW-0408">Iron</keyword>
<keyword evidence="7 8" id="KW-0349">Heme</keyword>
<protein>
    <submittedName>
        <fullName evidence="9">Ent-kaurene oxidase</fullName>
    </submittedName>
</protein>
<keyword evidence="4 8" id="KW-0560">Oxidoreductase</keyword>
<organism evidence="9">
    <name type="scientific">Pyricularia oryzae (strain Y34)</name>
    <name type="common">Rice blast fungus</name>
    <name type="synonym">Magnaporthe oryzae</name>
    <dbReference type="NCBI Taxonomy" id="1143189"/>
    <lineage>
        <taxon>Eukaryota</taxon>
        <taxon>Fungi</taxon>
        <taxon>Dikarya</taxon>
        <taxon>Ascomycota</taxon>
        <taxon>Pezizomycotina</taxon>
        <taxon>Sordariomycetes</taxon>
        <taxon>Sordariomycetidae</taxon>
        <taxon>Magnaporthales</taxon>
        <taxon>Pyriculariaceae</taxon>
        <taxon>Pyricularia</taxon>
    </lineage>
</organism>
<dbReference type="PANTHER" id="PTHR46206:SF7">
    <property type="entry name" value="P450, PUTATIVE (EUROFUNG)-RELATED"/>
    <property type="match status" value="1"/>
</dbReference>
<gene>
    <name evidence="9" type="ORF">OOU_Y34scaffold00218g2</name>
</gene>
<evidence type="ECO:0000313" key="9">
    <source>
        <dbReference type="EMBL" id="ELQ42254.1"/>
    </source>
</evidence>
<dbReference type="GO" id="GO:0005506">
    <property type="term" value="F:iron ion binding"/>
    <property type="evidence" value="ECO:0007669"/>
    <property type="project" value="InterPro"/>
</dbReference>
<sequence length="527" mass="59177">MFVVRPGVDLLVQRPWIAVFLAAALLTAVCISRRRKPDDLEHIPCSGQGTPRKRLQEYRLHAKRLYGDGYKKFQSLYRAANRIGYYVCVPYHLLKSYASASEEVLSPHAPFEEFVEASITQINVTSQALIHSVKRDLTPSIATGKATPELSRVARDAVLSEIPQSSDWTEVDVHHQLVRIVTIVSGWMFVGPDFCRTDEYMDLAAHYAADAFGGPLVLQMFPKALRSIVAPLVPPVRRVWKAHRRIAALLGPAIAQRQRNTGPGSQPAPDDMLQWLIDNRHQFPDEIKGDGDIARLQLALNFVVASLYDLAAEPEIMQDVREEIHRVLQEHDGKITSKMLFDLKLLDAVCKESQRLNPADLRMCLVPYPPPPNHVTQSDHRCSVSARRRVMQPFTFSDGTAVPVGTMLAVPVYHIGRDPALFPQDPEKFDPYRFTRLRSKDAEGGGNHLQFASVTHGTMAFGWGKHACPGRFFAAAEIKLILLHMLLNFEVSVVPGPDGVKRYPNVEMGNMNMPDFKRRVLFKSIRG</sequence>
<evidence type="ECO:0000256" key="4">
    <source>
        <dbReference type="ARBA" id="ARBA00023002"/>
    </source>
</evidence>
<dbReference type="PRINTS" id="PR00465">
    <property type="entry name" value="EP450IV"/>
</dbReference>
<comment type="similarity">
    <text evidence="2 8">Belongs to the cytochrome P450 family.</text>
</comment>
<accession>A0AA97P5D7</accession>
<evidence type="ECO:0000256" key="5">
    <source>
        <dbReference type="ARBA" id="ARBA00023004"/>
    </source>
</evidence>
<dbReference type="InterPro" id="IPR036396">
    <property type="entry name" value="Cyt_P450_sf"/>
</dbReference>
<proteinExistence type="inferred from homology"/>
<feature type="binding site" description="axial binding residue" evidence="7">
    <location>
        <position position="468"/>
    </location>
    <ligand>
        <name>heme</name>
        <dbReference type="ChEBI" id="CHEBI:30413"/>
    </ligand>
    <ligandPart>
        <name>Fe</name>
        <dbReference type="ChEBI" id="CHEBI:18248"/>
    </ligandPart>
</feature>
<dbReference type="CDD" id="cd11041">
    <property type="entry name" value="CYP503A1-like"/>
    <property type="match status" value="1"/>
</dbReference>
<evidence type="ECO:0000256" key="7">
    <source>
        <dbReference type="PIRSR" id="PIRSR602403-1"/>
    </source>
</evidence>
<dbReference type="GO" id="GO:0020037">
    <property type="term" value="F:heme binding"/>
    <property type="evidence" value="ECO:0007669"/>
    <property type="project" value="InterPro"/>
</dbReference>
<keyword evidence="6 8" id="KW-0503">Monooxygenase</keyword>
<evidence type="ECO:0000256" key="6">
    <source>
        <dbReference type="ARBA" id="ARBA00023033"/>
    </source>
</evidence>
<comment type="cofactor">
    <cofactor evidence="1 7">
        <name>heme</name>
        <dbReference type="ChEBI" id="CHEBI:30413"/>
    </cofactor>
</comment>
<dbReference type="SUPFAM" id="SSF48264">
    <property type="entry name" value="Cytochrome P450"/>
    <property type="match status" value="1"/>
</dbReference>
<dbReference type="PRINTS" id="PR00385">
    <property type="entry name" value="P450"/>
</dbReference>
<dbReference type="Proteomes" id="UP000011086">
    <property type="component" value="Unassembled WGS sequence"/>
</dbReference>
<dbReference type="AlphaFoldDB" id="A0AA97P5D7"/>
<dbReference type="EMBL" id="JH793629">
    <property type="protein sequence ID" value="ELQ42254.1"/>
    <property type="molecule type" value="Genomic_DNA"/>
</dbReference>
<name>A0AA97P5D7_PYRO3</name>
<dbReference type="Pfam" id="PF00067">
    <property type="entry name" value="p450"/>
    <property type="match status" value="2"/>
</dbReference>